<evidence type="ECO:0000256" key="2">
    <source>
        <dbReference type="SAM" id="MobiDB-lite"/>
    </source>
</evidence>
<proteinExistence type="predicted"/>
<feature type="compositionally biased region" description="Basic and acidic residues" evidence="2">
    <location>
        <begin position="484"/>
        <end position="509"/>
    </location>
</feature>
<dbReference type="STRING" id="742152.A0A2H3K5M4"/>
<evidence type="ECO:0000256" key="1">
    <source>
        <dbReference type="SAM" id="Coils"/>
    </source>
</evidence>
<evidence type="ECO:0000313" key="4">
    <source>
        <dbReference type="Proteomes" id="UP000218811"/>
    </source>
</evidence>
<dbReference type="OMA" id="EEAWVDD"/>
<name>A0A2H3K5M4_WOLCO</name>
<evidence type="ECO:0000313" key="3">
    <source>
        <dbReference type="EMBL" id="PCH43727.1"/>
    </source>
</evidence>
<dbReference type="AlphaFoldDB" id="A0A2H3K5M4"/>
<dbReference type="EMBL" id="KB468146">
    <property type="protein sequence ID" value="PCH43727.1"/>
    <property type="molecule type" value="Genomic_DNA"/>
</dbReference>
<feature type="region of interest" description="Disordered" evidence="2">
    <location>
        <begin position="271"/>
        <end position="290"/>
    </location>
</feature>
<keyword evidence="1" id="KW-0175">Coiled coil</keyword>
<feature type="compositionally biased region" description="Acidic residues" evidence="2">
    <location>
        <begin position="278"/>
        <end position="290"/>
    </location>
</feature>
<feature type="region of interest" description="Disordered" evidence="2">
    <location>
        <begin position="1"/>
        <end position="88"/>
    </location>
</feature>
<feature type="coiled-coil region" evidence="1">
    <location>
        <begin position="137"/>
        <end position="187"/>
    </location>
</feature>
<feature type="region of interest" description="Disordered" evidence="2">
    <location>
        <begin position="427"/>
        <end position="532"/>
    </location>
</feature>
<evidence type="ECO:0008006" key="5">
    <source>
        <dbReference type="Google" id="ProtNLM"/>
    </source>
</evidence>
<feature type="compositionally biased region" description="Basic residues" evidence="2">
    <location>
        <begin position="24"/>
        <end position="33"/>
    </location>
</feature>
<organism evidence="3 4">
    <name type="scientific">Wolfiporia cocos (strain MD-104)</name>
    <name type="common">Brown rot fungus</name>
    <dbReference type="NCBI Taxonomy" id="742152"/>
    <lineage>
        <taxon>Eukaryota</taxon>
        <taxon>Fungi</taxon>
        <taxon>Dikarya</taxon>
        <taxon>Basidiomycota</taxon>
        <taxon>Agaricomycotina</taxon>
        <taxon>Agaricomycetes</taxon>
        <taxon>Polyporales</taxon>
        <taxon>Phaeolaceae</taxon>
        <taxon>Wolfiporia</taxon>
    </lineage>
</organism>
<dbReference type="OrthoDB" id="2409325at2759"/>
<dbReference type="Proteomes" id="UP000218811">
    <property type="component" value="Unassembled WGS sequence"/>
</dbReference>
<reference evidence="3 4" key="1">
    <citation type="journal article" date="2012" name="Science">
        <title>The Paleozoic origin of enzymatic lignin decomposition reconstructed from 31 fungal genomes.</title>
        <authorList>
            <person name="Floudas D."/>
            <person name="Binder M."/>
            <person name="Riley R."/>
            <person name="Barry K."/>
            <person name="Blanchette R.A."/>
            <person name="Henrissat B."/>
            <person name="Martinez A.T."/>
            <person name="Otillar R."/>
            <person name="Spatafora J.W."/>
            <person name="Yadav J.S."/>
            <person name="Aerts A."/>
            <person name="Benoit I."/>
            <person name="Boyd A."/>
            <person name="Carlson A."/>
            <person name="Copeland A."/>
            <person name="Coutinho P.M."/>
            <person name="de Vries R.P."/>
            <person name="Ferreira P."/>
            <person name="Findley K."/>
            <person name="Foster B."/>
            <person name="Gaskell J."/>
            <person name="Glotzer D."/>
            <person name="Gorecki P."/>
            <person name="Heitman J."/>
            <person name="Hesse C."/>
            <person name="Hori C."/>
            <person name="Igarashi K."/>
            <person name="Jurgens J.A."/>
            <person name="Kallen N."/>
            <person name="Kersten P."/>
            <person name="Kohler A."/>
            <person name="Kuees U."/>
            <person name="Kumar T.K.A."/>
            <person name="Kuo A."/>
            <person name="LaButti K."/>
            <person name="Larrondo L.F."/>
            <person name="Lindquist E."/>
            <person name="Ling A."/>
            <person name="Lombard V."/>
            <person name="Lucas S."/>
            <person name="Lundell T."/>
            <person name="Martin R."/>
            <person name="McLaughlin D.J."/>
            <person name="Morgenstern I."/>
            <person name="Morin E."/>
            <person name="Murat C."/>
            <person name="Nagy L.G."/>
            <person name="Nolan M."/>
            <person name="Ohm R.A."/>
            <person name="Patyshakuliyeva A."/>
            <person name="Rokas A."/>
            <person name="Ruiz-Duenas F.J."/>
            <person name="Sabat G."/>
            <person name="Salamov A."/>
            <person name="Samejima M."/>
            <person name="Schmutz J."/>
            <person name="Slot J.C."/>
            <person name="St John F."/>
            <person name="Stenlid J."/>
            <person name="Sun H."/>
            <person name="Sun S."/>
            <person name="Syed K."/>
            <person name="Tsang A."/>
            <person name="Wiebenga A."/>
            <person name="Young D."/>
            <person name="Pisabarro A."/>
            <person name="Eastwood D.C."/>
            <person name="Martin F."/>
            <person name="Cullen D."/>
            <person name="Grigoriev I.V."/>
            <person name="Hibbett D.S."/>
        </authorList>
    </citation>
    <scope>NUCLEOTIDE SEQUENCE [LARGE SCALE GENOMIC DNA]</scope>
    <source>
        <strain evidence="3 4">MD-104</strain>
    </source>
</reference>
<feature type="compositionally biased region" description="Basic and acidic residues" evidence="2">
    <location>
        <begin position="456"/>
        <end position="476"/>
    </location>
</feature>
<protein>
    <recommendedName>
        <fullName evidence="5">Caprin-1 dimerization domain-containing protein</fullName>
    </recommendedName>
</protein>
<accession>A0A2H3K5M4</accession>
<sequence length="532" mass="56882">MSDTASPTVRVVPGAPPPPSLSKSQRKKRKANKSRQGSVAPDDAVISDTTAAALTEKAPTEADVREGSVAPELVVQPEGAQTPVNEKASKTSPVIELINKRMRAIQKKITRIELYSSEPPEKLNDDQQRLLMTLPALEAVRKELEEVKKAIATQEEETAKENAAKQAEAARAERKRLAEAVAASEASQQEKIAKLVEFIRLRDLLAAGHPATAHLDLNETEHIAIYSVTNALLGEESERKVELIQGFVSEDGEVHGVSYSRLVEITRLFLSPPPPEQPAEEAANEEAEETPVEVTEQIEVSVAGIPPTLGGTGSFHFMQEDELENAQEPVFEQPQYAAEEQDAEQPAEAEVVETVVNTEINGHAFTQESVTITTTETQAPTLGDGAINWADEEEGGLPSIGSLHAEFGTAGGAAPETPVNVSVPPTPAANGHAPRTHDEDGFTPMRGRGRGGRGGFKGERGGDRGGYRGRGGDRGGFRGGFRGDGFRGGDRGGFRGRGEWRGGDGEHRGRGSRGRGRGYHEHRGAPPATTVA</sequence>
<gene>
    <name evidence="3" type="ORF">WOLCODRAFT_26153</name>
</gene>
<keyword evidence="4" id="KW-1185">Reference proteome</keyword>